<sequence>MKILRPLHNLLLIVSALFFLAAFLTLKRTLDINWYDTVYVVPFSRIFMICAVFLSLLWLLYTFTYHRLFSKKLYKIHVIGSAVLFLFIIAGSLWSNQLIELYTGSNQLKKIQLATETGNGIAIASILLTSIQLLYPLNLVIGLLKTKKP</sequence>
<evidence type="ECO:0000256" key="1">
    <source>
        <dbReference type="SAM" id="Phobius"/>
    </source>
</evidence>
<reference evidence="2 3" key="1">
    <citation type="submission" date="2023-12" db="EMBL/GenBank/DDBJ databases">
        <title>Genome sequencing and assembly of bacterial species from a model synthetic community.</title>
        <authorList>
            <person name="Hogle S.L."/>
        </authorList>
    </citation>
    <scope>NUCLEOTIDE SEQUENCE [LARGE SCALE GENOMIC DNA]</scope>
    <source>
        <strain evidence="2 3">HAMBI_3031</strain>
    </source>
</reference>
<keyword evidence="1" id="KW-0812">Transmembrane</keyword>
<gene>
    <name evidence="2" type="ORF">U0035_08910</name>
</gene>
<keyword evidence="1" id="KW-0472">Membrane</keyword>
<accession>A0ABZ0WD39</accession>
<dbReference type="RefSeq" id="WP_114789643.1">
    <property type="nucleotide sequence ID" value="NZ_CP139960.1"/>
</dbReference>
<feature type="transmembrane region" description="Helical" evidence="1">
    <location>
        <begin position="121"/>
        <end position="144"/>
    </location>
</feature>
<feature type="transmembrane region" description="Helical" evidence="1">
    <location>
        <begin position="38"/>
        <end position="61"/>
    </location>
</feature>
<keyword evidence="3" id="KW-1185">Reference proteome</keyword>
<evidence type="ECO:0000313" key="3">
    <source>
        <dbReference type="Proteomes" id="UP001325680"/>
    </source>
</evidence>
<name>A0ABZ0WD39_9BACT</name>
<proteinExistence type="predicted"/>
<dbReference type="Proteomes" id="UP001325680">
    <property type="component" value="Chromosome"/>
</dbReference>
<protein>
    <submittedName>
        <fullName evidence="2">Uncharacterized protein</fullName>
    </submittedName>
</protein>
<evidence type="ECO:0000313" key="2">
    <source>
        <dbReference type="EMBL" id="WQD40262.1"/>
    </source>
</evidence>
<dbReference type="EMBL" id="CP139960">
    <property type="protein sequence ID" value="WQD40262.1"/>
    <property type="molecule type" value="Genomic_DNA"/>
</dbReference>
<feature type="transmembrane region" description="Helical" evidence="1">
    <location>
        <begin position="73"/>
        <end position="94"/>
    </location>
</feature>
<organism evidence="2 3">
    <name type="scientific">Niabella yanshanensis</name>
    <dbReference type="NCBI Taxonomy" id="577386"/>
    <lineage>
        <taxon>Bacteria</taxon>
        <taxon>Pseudomonadati</taxon>
        <taxon>Bacteroidota</taxon>
        <taxon>Chitinophagia</taxon>
        <taxon>Chitinophagales</taxon>
        <taxon>Chitinophagaceae</taxon>
        <taxon>Niabella</taxon>
    </lineage>
</organism>
<feature type="transmembrane region" description="Helical" evidence="1">
    <location>
        <begin position="7"/>
        <end position="26"/>
    </location>
</feature>
<keyword evidence="1" id="KW-1133">Transmembrane helix</keyword>